<keyword evidence="4 6" id="KW-0378">Hydrolase</keyword>
<evidence type="ECO:0000256" key="6">
    <source>
        <dbReference type="RuleBase" id="RU003788"/>
    </source>
</evidence>
<accession>A0A918VSQ2</accession>
<dbReference type="GO" id="GO:0009253">
    <property type="term" value="P:peptidoglycan catabolic process"/>
    <property type="evidence" value="ECO:0007669"/>
    <property type="project" value="InterPro"/>
</dbReference>
<comment type="similarity">
    <text evidence="6">Belongs to the glycosyl hydrolase 24 family.</text>
</comment>
<reference evidence="7" key="2">
    <citation type="submission" date="2020-09" db="EMBL/GenBank/DDBJ databases">
        <authorList>
            <person name="Sun Q."/>
            <person name="Kim S."/>
        </authorList>
    </citation>
    <scope>NUCLEOTIDE SEQUENCE</scope>
    <source>
        <strain evidence="7">KCTC 32437</strain>
    </source>
</reference>
<dbReference type="InterPro" id="IPR023346">
    <property type="entry name" value="Lysozyme-like_dom_sf"/>
</dbReference>
<evidence type="ECO:0000256" key="1">
    <source>
        <dbReference type="ARBA" id="ARBA00000632"/>
    </source>
</evidence>
<dbReference type="InterPro" id="IPR023347">
    <property type="entry name" value="Lysozyme_dom_sf"/>
</dbReference>
<comment type="caution">
    <text evidence="7">The sequence shown here is derived from an EMBL/GenBank/DDBJ whole genome shotgun (WGS) entry which is preliminary data.</text>
</comment>
<reference evidence="7" key="1">
    <citation type="journal article" date="2014" name="Int. J. Syst. Evol. Microbiol.">
        <title>Complete genome sequence of Corynebacterium casei LMG S-19264T (=DSM 44701T), isolated from a smear-ripened cheese.</title>
        <authorList>
            <consortium name="US DOE Joint Genome Institute (JGI-PGF)"/>
            <person name="Walter F."/>
            <person name="Albersmeier A."/>
            <person name="Kalinowski J."/>
            <person name="Ruckert C."/>
        </authorList>
    </citation>
    <scope>NUCLEOTIDE SEQUENCE</scope>
    <source>
        <strain evidence="7">KCTC 32437</strain>
    </source>
</reference>
<evidence type="ECO:0000256" key="4">
    <source>
        <dbReference type="ARBA" id="ARBA00022801"/>
    </source>
</evidence>
<dbReference type="GO" id="GO:0016998">
    <property type="term" value="P:cell wall macromolecule catabolic process"/>
    <property type="evidence" value="ECO:0007669"/>
    <property type="project" value="InterPro"/>
</dbReference>
<evidence type="ECO:0000313" key="8">
    <source>
        <dbReference type="Proteomes" id="UP000646579"/>
    </source>
</evidence>
<keyword evidence="2 6" id="KW-0929">Antimicrobial</keyword>
<dbReference type="AlphaFoldDB" id="A0A918VSQ2"/>
<gene>
    <name evidence="7" type="ORF">GCM10007989_13520</name>
</gene>
<evidence type="ECO:0000256" key="3">
    <source>
        <dbReference type="ARBA" id="ARBA00022638"/>
    </source>
</evidence>
<evidence type="ECO:0000256" key="2">
    <source>
        <dbReference type="ARBA" id="ARBA00022529"/>
    </source>
</evidence>
<dbReference type="InterPro" id="IPR002196">
    <property type="entry name" value="Glyco_hydro_24"/>
</dbReference>
<dbReference type="SUPFAM" id="SSF53955">
    <property type="entry name" value="Lysozyme-like"/>
    <property type="match status" value="1"/>
</dbReference>
<organism evidence="7 8">
    <name type="scientific">Devosia pacifica</name>
    <dbReference type="NCBI Taxonomy" id="1335967"/>
    <lineage>
        <taxon>Bacteria</taxon>
        <taxon>Pseudomonadati</taxon>
        <taxon>Pseudomonadota</taxon>
        <taxon>Alphaproteobacteria</taxon>
        <taxon>Hyphomicrobiales</taxon>
        <taxon>Devosiaceae</taxon>
        <taxon>Devosia</taxon>
    </lineage>
</organism>
<dbReference type="PANTHER" id="PTHR38107:SF3">
    <property type="entry name" value="LYSOZYME RRRD-RELATED"/>
    <property type="match status" value="1"/>
</dbReference>
<keyword evidence="5 6" id="KW-0326">Glycosidase</keyword>
<proteinExistence type="inferred from homology"/>
<dbReference type="Proteomes" id="UP000646579">
    <property type="component" value="Unassembled WGS sequence"/>
</dbReference>
<dbReference type="Gene3D" id="1.10.530.40">
    <property type="match status" value="1"/>
</dbReference>
<dbReference type="Pfam" id="PF00959">
    <property type="entry name" value="Phage_lysozyme"/>
    <property type="match status" value="1"/>
</dbReference>
<dbReference type="PANTHER" id="PTHR38107">
    <property type="match status" value="1"/>
</dbReference>
<keyword evidence="3 6" id="KW-0081">Bacteriolytic enzyme</keyword>
<dbReference type="GO" id="GO:0042742">
    <property type="term" value="P:defense response to bacterium"/>
    <property type="evidence" value="ECO:0007669"/>
    <property type="project" value="UniProtKB-KW"/>
</dbReference>
<dbReference type="GO" id="GO:0003796">
    <property type="term" value="F:lysozyme activity"/>
    <property type="evidence" value="ECO:0007669"/>
    <property type="project" value="UniProtKB-EC"/>
</dbReference>
<evidence type="ECO:0000313" key="7">
    <source>
        <dbReference type="EMBL" id="GHA19304.1"/>
    </source>
</evidence>
<evidence type="ECO:0000256" key="5">
    <source>
        <dbReference type="ARBA" id="ARBA00023295"/>
    </source>
</evidence>
<sequence>MSSLFGKLFGRKSAAAAPKTPMKKTTKGLIAGSIALTALATGFIGQWEGRELQAYRDIVGVLTICYGDTQNVAPGQVATPAECDQRLASHLRTYEAGLDRCLEAPVPGKMKVALVSWTYNVGVGAACSSTLVRLPNAGDLTGACEQLPRWNRAGGKVVRGLTNRRIAERDLCLEGVREGL</sequence>
<dbReference type="RefSeq" id="WP_244639962.1">
    <property type="nucleotide sequence ID" value="NZ_BMZE01000001.1"/>
</dbReference>
<dbReference type="HAMAP" id="MF_04136">
    <property type="entry name" value="SAR_ENDOLYSIN"/>
    <property type="match status" value="1"/>
</dbReference>
<dbReference type="InterPro" id="IPR034690">
    <property type="entry name" value="Endolysin_T4_type"/>
</dbReference>
<dbReference type="GO" id="GO:0031640">
    <property type="term" value="P:killing of cells of another organism"/>
    <property type="evidence" value="ECO:0007669"/>
    <property type="project" value="UniProtKB-KW"/>
</dbReference>
<dbReference type="HAMAP" id="MF_04110">
    <property type="entry name" value="ENDOLYSIN_T4"/>
    <property type="match status" value="1"/>
</dbReference>
<dbReference type="CDD" id="cd16900">
    <property type="entry name" value="endolysin_R21-like"/>
    <property type="match status" value="1"/>
</dbReference>
<protein>
    <recommendedName>
        <fullName evidence="6">Lysozyme</fullName>
        <ecNumber evidence="6">3.2.1.17</ecNumber>
    </recommendedName>
</protein>
<dbReference type="InterPro" id="IPR043688">
    <property type="entry name" value="SAR_endolysin-like"/>
</dbReference>
<dbReference type="EC" id="3.2.1.17" evidence="6"/>
<comment type="catalytic activity">
    <reaction evidence="1 6">
        <text>Hydrolysis of (1-&gt;4)-beta-linkages between N-acetylmuramic acid and N-acetyl-D-glucosamine residues in a peptidoglycan and between N-acetyl-D-glucosamine residues in chitodextrins.</text>
        <dbReference type="EC" id="3.2.1.17"/>
    </reaction>
</comment>
<name>A0A918VSQ2_9HYPH</name>
<dbReference type="EMBL" id="BMZE01000001">
    <property type="protein sequence ID" value="GHA19304.1"/>
    <property type="molecule type" value="Genomic_DNA"/>
</dbReference>
<dbReference type="InterPro" id="IPR051018">
    <property type="entry name" value="Bacteriophage_GH24"/>
</dbReference>
<keyword evidence="8" id="KW-1185">Reference proteome</keyword>